<dbReference type="Gene3D" id="3.30.200.20">
    <property type="entry name" value="Phosphorylase Kinase, domain 1"/>
    <property type="match status" value="1"/>
</dbReference>
<dbReference type="EMBL" id="KN549792">
    <property type="protein sequence ID" value="KHJ95989.1"/>
    <property type="molecule type" value="Genomic_DNA"/>
</dbReference>
<protein>
    <recommendedName>
        <fullName evidence="3">Protein kinase domain-containing protein</fullName>
    </recommendedName>
</protein>
<evidence type="ECO:0008006" key="3">
    <source>
        <dbReference type="Google" id="ProtNLM"/>
    </source>
</evidence>
<accession>A0A0B1TFF0</accession>
<dbReference type="Proteomes" id="UP000053660">
    <property type="component" value="Unassembled WGS sequence"/>
</dbReference>
<gene>
    <name evidence="1" type="ORF">OESDEN_04058</name>
</gene>
<dbReference type="AlphaFoldDB" id="A0A0B1TFF0"/>
<name>A0A0B1TFF0_OESDE</name>
<dbReference type="OrthoDB" id="63267at2759"/>
<evidence type="ECO:0000313" key="2">
    <source>
        <dbReference type="Proteomes" id="UP000053660"/>
    </source>
</evidence>
<sequence>MGSLSFGISELLLEPASGWFKLLNAEEGEYYNINIPPEYEEEMEKIRRKMEAVKEFGSVSRTLTDSSRLSSASQSQLIKESDFTFLSVLGKGSFGKVEWIFFLTANKCTPVQCRQM</sequence>
<proteinExistence type="predicted"/>
<evidence type="ECO:0000313" key="1">
    <source>
        <dbReference type="EMBL" id="KHJ95989.1"/>
    </source>
</evidence>
<organism evidence="1 2">
    <name type="scientific">Oesophagostomum dentatum</name>
    <name type="common">Nodular worm</name>
    <dbReference type="NCBI Taxonomy" id="61180"/>
    <lineage>
        <taxon>Eukaryota</taxon>
        <taxon>Metazoa</taxon>
        <taxon>Ecdysozoa</taxon>
        <taxon>Nematoda</taxon>
        <taxon>Chromadorea</taxon>
        <taxon>Rhabditida</taxon>
        <taxon>Rhabditina</taxon>
        <taxon>Rhabditomorpha</taxon>
        <taxon>Strongyloidea</taxon>
        <taxon>Strongylidae</taxon>
        <taxon>Oesophagostomum</taxon>
    </lineage>
</organism>
<reference evidence="1 2" key="1">
    <citation type="submission" date="2014-03" db="EMBL/GenBank/DDBJ databases">
        <title>Draft genome of the hookworm Oesophagostomum dentatum.</title>
        <authorList>
            <person name="Mitreva M."/>
        </authorList>
    </citation>
    <scope>NUCLEOTIDE SEQUENCE [LARGE SCALE GENOMIC DNA]</scope>
    <source>
        <strain evidence="1 2">OD-Hann</strain>
    </source>
</reference>
<keyword evidence="2" id="KW-1185">Reference proteome</keyword>